<dbReference type="InterPro" id="IPR021586">
    <property type="entry name" value="Tscrpt_reg_TrmB_C"/>
</dbReference>
<feature type="domain" description="Transcription regulator TrmB C-terminal" evidence="4">
    <location>
        <begin position="110"/>
        <end position="353"/>
    </location>
</feature>
<sequence>MDDSELTDVLEDAGLSPYQAEAYVALLGLGTASATDIADSCDVPDPRIYDVLRDLESKGYIETFQQDSLTARARNPDEVLEDLRSRSSKYLDAAETIEERWNQPEISEHEVSIVKRFETVVSRARELIEAAENQIQVGVGPEQFYALREELIAAHDRGVNIKLSICTSPGEEVPPLSDIEGTCTEARNREIPAPFFVLVDRTWTCFAPHHASVNEYGVLVKDRTHTYVFHWFFLTCLWEIWDTLYTERTPETPTTYVDLRHAVRDIEPLLNEDAIIEATVGGYDTETKESVDLTGRITAVDYTGSSIGRTDPVPLAQMAGRISATLATDNGTYEVGGWGAVIEEIEATEITITDVTYE</sequence>
<dbReference type="CDD" id="cd09124">
    <property type="entry name" value="PLDc_like_TrmB_middle"/>
    <property type="match status" value="1"/>
</dbReference>
<gene>
    <name evidence="5" type="ORF">AMS69_11585</name>
    <name evidence="6" type="ORF">GOC83_10560</name>
</gene>
<dbReference type="PANTHER" id="PTHR34293">
    <property type="entry name" value="HTH-TYPE TRANSCRIPTIONAL REGULATOR TRMBL2"/>
    <property type="match status" value="1"/>
</dbReference>
<dbReference type="OrthoDB" id="96194at2157"/>
<keyword evidence="2" id="KW-0175">Coiled coil</keyword>
<dbReference type="Pfam" id="PF01978">
    <property type="entry name" value="TrmB"/>
    <property type="match status" value="1"/>
</dbReference>
<evidence type="ECO:0000256" key="1">
    <source>
        <dbReference type="ARBA" id="ARBA00007287"/>
    </source>
</evidence>
<dbReference type="RefSeq" id="WP_053968222.1">
    <property type="nucleotide sequence ID" value="NZ_JAWJXX010000003.1"/>
</dbReference>
<dbReference type="Gene3D" id="2.30.30.690">
    <property type="match status" value="1"/>
</dbReference>
<reference evidence="6" key="2">
    <citation type="submission" date="2019-12" db="EMBL/GenBank/DDBJ databases">
        <title>The whole-genome sequencing of Haloarcula japonica strain pws8.</title>
        <authorList>
            <person name="Verma D.K."/>
            <person name="Gopal K."/>
            <person name="Prasad E.S."/>
        </authorList>
    </citation>
    <scope>NUCLEOTIDE SEQUENCE</scope>
    <source>
        <strain evidence="6">Pws8</strain>
    </source>
</reference>
<dbReference type="Proteomes" id="UP000610611">
    <property type="component" value="Unassembled WGS sequence"/>
</dbReference>
<feature type="domain" description="Transcription regulator TrmB N-terminal" evidence="3">
    <location>
        <begin position="10"/>
        <end position="67"/>
    </location>
</feature>
<feature type="coiled-coil region" evidence="2">
    <location>
        <begin position="80"/>
        <end position="134"/>
    </location>
</feature>
<dbReference type="InterPro" id="IPR002831">
    <property type="entry name" value="Tscrpt_reg_TrmB_N"/>
</dbReference>
<dbReference type="EMBL" id="WOWB01000001">
    <property type="protein sequence ID" value="NLV06568.1"/>
    <property type="molecule type" value="Genomic_DNA"/>
</dbReference>
<dbReference type="Gene3D" id="1.10.10.10">
    <property type="entry name" value="Winged helix-like DNA-binding domain superfamily/Winged helix DNA-binding domain"/>
    <property type="match status" value="1"/>
</dbReference>
<dbReference type="InterPro" id="IPR036388">
    <property type="entry name" value="WH-like_DNA-bd_sf"/>
</dbReference>
<evidence type="ECO:0000256" key="2">
    <source>
        <dbReference type="SAM" id="Coils"/>
    </source>
</evidence>
<dbReference type="AlphaFoldDB" id="A0A0N0U9M5"/>
<evidence type="ECO:0000313" key="5">
    <source>
        <dbReference type="EMBL" id="KOX93083.1"/>
    </source>
</evidence>
<evidence type="ECO:0000313" key="7">
    <source>
        <dbReference type="Proteomes" id="UP000037729"/>
    </source>
</evidence>
<evidence type="ECO:0000313" key="6">
    <source>
        <dbReference type="EMBL" id="NLV06568.1"/>
    </source>
</evidence>
<dbReference type="STRING" id="1705562.AMS69_11585"/>
<name>A0A0N0U9M5_9EURY</name>
<dbReference type="InterPro" id="IPR051797">
    <property type="entry name" value="TrmB-like"/>
</dbReference>
<dbReference type="InterPro" id="IPR036390">
    <property type="entry name" value="WH_DNA-bd_sf"/>
</dbReference>
<reference evidence="5 7" key="1">
    <citation type="submission" date="2015-08" db="EMBL/GenBank/DDBJ databases">
        <title>Genomes of Isolates from Cabo Rojo, PR.</title>
        <authorList>
            <person name="Sanchez-Nieves R.L."/>
            <person name="Montalvo-Rodriguez R."/>
        </authorList>
    </citation>
    <scope>NUCLEOTIDE SEQUENCE [LARGE SCALE GENOMIC DNA]</scope>
    <source>
        <strain evidence="5 7">SL3</strain>
    </source>
</reference>
<protein>
    <submittedName>
        <fullName evidence="5">TrmB family transcriptional regulator</fullName>
    </submittedName>
</protein>
<dbReference type="SUPFAM" id="SSF46785">
    <property type="entry name" value="Winged helix' DNA-binding domain"/>
    <property type="match status" value="1"/>
</dbReference>
<organism evidence="5 7">
    <name type="scientific">Haloarcula rubripromontorii</name>
    <dbReference type="NCBI Taxonomy" id="1705562"/>
    <lineage>
        <taxon>Archaea</taxon>
        <taxon>Methanobacteriati</taxon>
        <taxon>Methanobacteriota</taxon>
        <taxon>Stenosarchaea group</taxon>
        <taxon>Halobacteria</taxon>
        <taxon>Halobacteriales</taxon>
        <taxon>Haloarculaceae</taxon>
        <taxon>Haloarcula</taxon>
    </lineage>
</organism>
<evidence type="ECO:0000259" key="4">
    <source>
        <dbReference type="Pfam" id="PF11495"/>
    </source>
</evidence>
<dbReference type="PANTHER" id="PTHR34293:SF1">
    <property type="entry name" value="HTH-TYPE TRANSCRIPTIONAL REGULATOR TRMBL2"/>
    <property type="match status" value="1"/>
</dbReference>
<dbReference type="PATRIC" id="fig|1705562.3.peg.502"/>
<proteinExistence type="inferred from homology"/>
<keyword evidence="7" id="KW-1185">Reference proteome</keyword>
<accession>A0A0N0U9M5</accession>
<comment type="similarity">
    <text evidence="1">Belongs to the transcriptional regulator TrmB family.</text>
</comment>
<comment type="caution">
    <text evidence="5">The sequence shown here is derived from an EMBL/GenBank/DDBJ whole genome shotgun (WGS) entry which is preliminary data.</text>
</comment>
<evidence type="ECO:0000259" key="3">
    <source>
        <dbReference type="Pfam" id="PF01978"/>
    </source>
</evidence>
<dbReference type="SUPFAM" id="SSF159071">
    <property type="entry name" value="TrmB C-terminal domain-like"/>
    <property type="match status" value="1"/>
</dbReference>
<dbReference type="EMBL" id="LIUF01000003">
    <property type="protein sequence ID" value="KOX93083.1"/>
    <property type="molecule type" value="Genomic_DNA"/>
</dbReference>
<dbReference type="Pfam" id="PF11495">
    <property type="entry name" value="Regulator_TrmB"/>
    <property type="match status" value="1"/>
</dbReference>
<dbReference type="Proteomes" id="UP000037729">
    <property type="component" value="Unassembled WGS sequence"/>
</dbReference>